<evidence type="ECO:0000256" key="1">
    <source>
        <dbReference type="SAM" id="MobiDB-lite"/>
    </source>
</evidence>
<dbReference type="RefSeq" id="WP_126693384.1">
    <property type="nucleotide sequence ID" value="NZ_RXOF01000006.1"/>
</dbReference>
<gene>
    <name evidence="2" type="ORF">EJV47_11905</name>
</gene>
<feature type="compositionally biased region" description="Polar residues" evidence="1">
    <location>
        <begin position="14"/>
        <end position="93"/>
    </location>
</feature>
<accession>A0A431U2F2</accession>
<dbReference type="AlphaFoldDB" id="A0A431U2F2"/>
<keyword evidence="3" id="KW-1185">Reference proteome</keyword>
<comment type="caution">
    <text evidence="2">The sequence shown here is derived from an EMBL/GenBank/DDBJ whole genome shotgun (WGS) entry which is preliminary data.</text>
</comment>
<evidence type="ECO:0000313" key="3">
    <source>
        <dbReference type="Proteomes" id="UP000282184"/>
    </source>
</evidence>
<protein>
    <submittedName>
        <fullName evidence="2">Uncharacterized protein</fullName>
    </submittedName>
</protein>
<organism evidence="2 3">
    <name type="scientific">Hymenobacter gummosus</name>
    <dbReference type="NCBI Taxonomy" id="1776032"/>
    <lineage>
        <taxon>Bacteria</taxon>
        <taxon>Pseudomonadati</taxon>
        <taxon>Bacteroidota</taxon>
        <taxon>Cytophagia</taxon>
        <taxon>Cytophagales</taxon>
        <taxon>Hymenobacteraceae</taxon>
        <taxon>Hymenobacter</taxon>
    </lineage>
</organism>
<dbReference type="Proteomes" id="UP000282184">
    <property type="component" value="Unassembled WGS sequence"/>
</dbReference>
<evidence type="ECO:0000313" key="2">
    <source>
        <dbReference type="EMBL" id="RTQ49525.1"/>
    </source>
</evidence>
<name>A0A431U2F2_9BACT</name>
<proteinExistence type="predicted"/>
<dbReference type="OrthoDB" id="886553at2"/>
<sequence>MSQSQSKHNHNKNQELIPNSQKETHLENSQIPASNSGGTKVQNVSRNQISEEGNQIRNNAAGGNNSEIRSNASNKPRSNPQGNHPMSVDSSQKGPGRKAD</sequence>
<feature type="region of interest" description="Disordered" evidence="1">
    <location>
        <begin position="1"/>
        <end position="100"/>
    </location>
</feature>
<reference evidence="2 3" key="1">
    <citation type="submission" date="2018-12" db="EMBL/GenBank/DDBJ databases">
        <title>Hymenobacter gummosus sp. nov., isolated from a spring.</title>
        <authorList>
            <person name="Nie L."/>
        </authorList>
    </citation>
    <scope>NUCLEOTIDE SEQUENCE [LARGE SCALE GENOMIC DNA]</scope>
    <source>
        <strain evidence="2 3">KCTC 52166</strain>
    </source>
</reference>
<dbReference type="EMBL" id="RXOF01000006">
    <property type="protein sequence ID" value="RTQ49525.1"/>
    <property type="molecule type" value="Genomic_DNA"/>
</dbReference>